<protein>
    <submittedName>
        <fullName evidence="2">Uncharacterized protein</fullName>
    </submittedName>
</protein>
<organism evidence="2 3">
    <name type="scientific">Polarella glacialis</name>
    <name type="common">Dinoflagellate</name>
    <dbReference type="NCBI Taxonomy" id="89957"/>
    <lineage>
        <taxon>Eukaryota</taxon>
        <taxon>Sar</taxon>
        <taxon>Alveolata</taxon>
        <taxon>Dinophyceae</taxon>
        <taxon>Suessiales</taxon>
        <taxon>Suessiaceae</taxon>
        <taxon>Polarella</taxon>
    </lineage>
</organism>
<dbReference type="EMBL" id="CAJNNV010027200">
    <property type="protein sequence ID" value="CAE8619683.1"/>
    <property type="molecule type" value="Genomic_DNA"/>
</dbReference>
<feature type="compositionally biased region" description="Polar residues" evidence="1">
    <location>
        <begin position="1"/>
        <end position="13"/>
    </location>
</feature>
<accession>A0A813GA21</accession>
<proteinExistence type="predicted"/>
<comment type="caution">
    <text evidence="2">The sequence shown here is derived from an EMBL/GenBank/DDBJ whole genome shotgun (WGS) entry which is preliminary data.</text>
</comment>
<keyword evidence="3" id="KW-1185">Reference proteome</keyword>
<sequence length="138" mass="15392">MSQNSSQAQSSYLYFSEDAQVSADQDPKTNRTGLRPVVPQMPPRDSQLLVAALSAAVQANSAEHPKPIAQQQQQQRQQQQQQTKPSAVACREPPQRKPTRSHRIVALSRDVHHVLLHALRARLVNSELLRCGWEASQA</sequence>
<feature type="region of interest" description="Disordered" evidence="1">
    <location>
        <begin position="59"/>
        <end position="103"/>
    </location>
</feature>
<feature type="compositionally biased region" description="Low complexity" evidence="1">
    <location>
        <begin position="70"/>
        <end position="82"/>
    </location>
</feature>
<evidence type="ECO:0000313" key="2">
    <source>
        <dbReference type="EMBL" id="CAE8619683.1"/>
    </source>
</evidence>
<feature type="region of interest" description="Disordered" evidence="1">
    <location>
        <begin position="1"/>
        <end position="45"/>
    </location>
</feature>
<reference evidence="2" key="1">
    <citation type="submission" date="2021-02" db="EMBL/GenBank/DDBJ databases">
        <authorList>
            <person name="Dougan E. K."/>
            <person name="Rhodes N."/>
            <person name="Thang M."/>
            <person name="Chan C."/>
        </authorList>
    </citation>
    <scope>NUCLEOTIDE SEQUENCE</scope>
</reference>
<evidence type="ECO:0000256" key="1">
    <source>
        <dbReference type="SAM" id="MobiDB-lite"/>
    </source>
</evidence>
<name>A0A813GA21_POLGL</name>
<dbReference type="Proteomes" id="UP000654075">
    <property type="component" value="Unassembled WGS sequence"/>
</dbReference>
<dbReference type="AlphaFoldDB" id="A0A813GA21"/>
<evidence type="ECO:0000313" key="3">
    <source>
        <dbReference type="Proteomes" id="UP000654075"/>
    </source>
</evidence>
<gene>
    <name evidence="2" type="ORF">PGLA1383_LOCUS37267</name>
</gene>